<reference evidence="3" key="1">
    <citation type="journal article" date="2014" name="Proc. Natl. Acad. Sci. U.S.A.">
        <title>Extensive sampling of basidiomycete genomes demonstrates inadequacy of the white-rot/brown-rot paradigm for wood decay fungi.</title>
        <authorList>
            <person name="Riley R."/>
            <person name="Salamov A.A."/>
            <person name="Brown D.W."/>
            <person name="Nagy L.G."/>
            <person name="Floudas D."/>
            <person name="Held B.W."/>
            <person name="Levasseur A."/>
            <person name="Lombard V."/>
            <person name="Morin E."/>
            <person name="Otillar R."/>
            <person name="Lindquist E.A."/>
            <person name="Sun H."/>
            <person name="LaButti K.M."/>
            <person name="Schmutz J."/>
            <person name="Jabbour D."/>
            <person name="Luo H."/>
            <person name="Baker S.E."/>
            <person name="Pisabarro A.G."/>
            <person name="Walton J.D."/>
            <person name="Blanchette R.A."/>
            <person name="Henrissat B."/>
            <person name="Martin F."/>
            <person name="Cullen D."/>
            <person name="Hibbett D.S."/>
            <person name="Grigoriev I.V."/>
        </authorList>
    </citation>
    <scope>NUCLEOTIDE SEQUENCE [LARGE SCALE GENOMIC DNA]</scope>
    <source>
        <strain evidence="3">CBS 339.88</strain>
    </source>
</reference>
<evidence type="ECO:0000313" key="2">
    <source>
        <dbReference type="EMBL" id="KDR79747.1"/>
    </source>
</evidence>
<evidence type="ECO:0000256" key="1">
    <source>
        <dbReference type="SAM" id="MobiDB-lite"/>
    </source>
</evidence>
<sequence length="875" mass="98873">MSNVHGGNFYTPKSLDHSSGHAFLSPAGDIFYSPNFSRTVEVPVIPGASQEYLFHLPKLRFDTFLSPQWWTKPYHYLSFVPLRPSFDGVFDCLRDIVEHVGPVEDDRYALASRKMEQWLELEGALVTIAHLLHVGSKLRARAALNPIPPSLLGFKKSFKSLCAARLRVAASRDWFLMWMTLISSKIADIETRTEVDNSKDWFSILAAEGLPQAWLSSLQSSIVCNFSSFCPRVGTFLNVLHPQPDQPPVEWFYYWNISVWYYWGSGNPKLGHLQPPAHILQAATTFISKAPSSSLLPAVTPTSHSSTSYPSPPSPYRGDSPQDFDRGFDQDFDQEYDREYTKAKNAYLASKPWEAFFTAREKHNAQLLVNETPQKRQTRLSREINPPTTSADVFTWDWSEGGTMELVRRRVLKGDREDVLGNYTGGERIYNSFSNVWDVCEYFGDPDPRYEETSIHDHDDEDDLEPPVDPSTAQKECQAYIDDRISHNLTCHSYATHVAPSRLTSEVNLVLPIGELDVYDHLALRFGFVGPIPIPLNDSAAINLKDWDECLKSVGLHAGDCNPPVPGLTRSIISFIRHLQGTGPTVPEFDLLLGNRHYLTPVEVRGFSKLSDCLFLLDNAILHERSAWHIAVTTSANALYVLRKLLSRQQPPSAVILAQLLADGGIPFHTLLELHSLPSTISLNSIETKIPRRVAEHRFEPADYASYIAHRGHLLATPRGRAALLHGGIVSRLAREHMGIESASFGPSSAVTIHRLGYSFTATSNITYWDDALTQQELEVICGLHYCFTGNGDQIAMLSWWPLPAHWDNKNNSYNWGHWTEMDETWYQDRLKNIQDRDQKAGVPLNPTEWRSKLKASGVWRKVSKCLREQSDARF</sequence>
<feature type="region of interest" description="Disordered" evidence="1">
    <location>
        <begin position="450"/>
        <end position="473"/>
    </location>
</feature>
<dbReference type="OrthoDB" id="3270336at2759"/>
<proteinExistence type="predicted"/>
<gene>
    <name evidence="2" type="ORF">GALMADRAFT_136358</name>
</gene>
<dbReference type="EMBL" id="KL142372">
    <property type="protein sequence ID" value="KDR79747.1"/>
    <property type="molecule type" value="Genomic_DNA"/>
</dbReference>
<feature type="region of interest" description="Disordered" evidence="1">
    <location>
        <begin position="297"/>
        <end position="325"/>
    </location>
</feature>
<accession>A0A067TBL5</accession>
<evidence type="ECO:0000313" key="3">
    <source>
        <dbReference type="Proteomes" id="UP000027222"/>
    </source>
</evidence>
<keyword evidence="3" id="KW-1185">Reference proteome</keyword>
<dbReference type="HOGENOM" id="CLU_008417_0_0_1"/>
<dbReference type="Proteomes" id="UP000027222">
    <property type="component" value="Unassembled WGS sequence"/>
</dbReference>
<organism evidence="2 3">
    <name type="scientific">Galerina marginata (strain CBS 339.88)</name>
    <dbReference type="NCBI Taxonomy" id="685588"/>
    <lineage>
        <taxon>Eukaryota</taxon>
        <taxon>Fungi</taxon>
        <taxon>Dikarya</taxon>
        <taxon>Basidiomycota</taxon>
        <taxon>Agaricomycotina</taxon>
        <taxon>Agaricomycetes</taxon>
        <taxon>Agaricomycetidae</taxon>
        <taxon>Agaricales</taxon>
        <taxon>Agaricineae</taxon>
        <taxon>Strophariaceae</taxon>
        <taxon>Galerina</taxon>
    </lineage>
</organism>
<name>A0A067TBL5_GALM3</name>
<feature type="compositionally biased region" description="Low complexity" evidence="1">
    <location>
        <begin position="300"/>
        <end position="309"/>
    </location>
</feature>
<protein>
    <submittedName>
        <fullName evidence="2">Uncharacterized protein</fullName>
    </submittedName>
</protein>
<dbReference type="AlphaFoldDB" id="A0A067TBL5"/>